<evidence type="ECO:0000256" key="3">
    <source>
        <dbReference type="ARBA" id="ARBA00022795"/>
    </source>
</evidence>
<sequence length="117" mass="14018">MSVVIALFHVTKELRDLVAMPITAEARDEKIAAIERLLAQRDELLRELRPPYSGEEQRLGRQIVQWNQEIEEHLRELKRQIQRDLAMVREKRRANTHYTNPYEQSLVMDGMFYDKKR</sequence>
<feature type="coiled-coil region" evidence="8">
    <location>
        <begin position="27"/>
        <end position="94"/>
    </location>
</feature>
<comment type="similarity">
    <text evidence="6">Belongs to the bacillales FliT family.</text>
</comment>
<dbReference type="RefSeq" id="WP_015865069.1">
    <property type="nucleotide sequence ID" value="NZ_CP070511.1"/>
</dbReference>
<evidence type="ECO:0000313" key="10">
    <source>
        <dbReference type="Proteomes" id="UP000075324"/>
    </source>
</evidence>
<evidence type="ECO:0000313" key="9">
    <source>
        <dbReference type="EMBL" id="KYD23474.1"/>
    </source>
</evidence>
<reference evidence="9 10" key="1">
    <citation type="submission" date="2016-01" db="EMBL/GenBank/DDBJ databases">
        <title>Draft Genome Sequences of Seven Thermophilic Sporeformers Isolated from Foods.</title>
        <authorList>
            <person name="Berendsen E.M."/>
            <person name="Wells-Bennik M.H."/>
            <person name="Krawcyk A.O."/>
            <person name="De Jong A."/>
            <person name="Holsappel S."/>
            <person name="Eijlander R.T."/>
            <person name="Kuipers O.P."/>
        </authorList>
    </citation>
    <scope>NUCLEOTIDE SEQUENCE [LARGE SCALE GENOMIC DNA]</scope>
    <source>
        <strain evidence="9 10">B4110</strain>
    </source>
</reference>
<keyword evidence="8" id="KW-0175">Coiled coil</keyword>
<comment type="function">
    <text evidence="5">May act as an export chaperone for the filament capping protein FliD.</text>
</comment>
<dbReference type="Proteomes" id="UP000075324">
    <property type="component" value="Unassembled WGS sequence"/>
</dbReference>
<proteinExistence type="inferred from homology"/>
<dbReference type="AlphaFoldDB" id="A0A150MG07"/>
<accession>A0A150MG07</accession>
<comment type="subcellular location">
    <subcellularLocation>
        <location evidence="1">Cytoplasm</location>
        <location evidence="1">Cytosol</location>
    </subcellularLocation>
</comment>
<name>A0A150MG07_9BACL</name>
<gene>
    <name evidence="9" type="ORF">B4110_3228</name>
</gene>
<dbReference type="EMBL" id="LQYW01000165">
    <property type="protein sequence ID" value="KYD23474.1"/>
    <property type="molecule type" value="Genomic_DNA"/>
</dbReference>
<evidence type="ECO:0000256" key="5">
    <source>
        <dbReference type="ARBA" id="ARBA00093765"/>
    </source>
</evidence>
<organism evidence="9 10">
    <name type="scientific">Parageobacillus toebii</name>
    <dbReference type="NCBI Taxonomy" id="153151"/>
    <lineage>
        <taxon>Bacteria</taxon>
        <taxon>Bacillati</taxon>
        <taxon>Bacillota</taxon>
        <taxon>Bacilli</taxon>
        <taxon>Bacillales</taxon>
        <taxon>Anoxybacillaceae</taxon>
        <taxon>Parageobacillus</taxon>
    </lineage>
</organism>
<evidence type="ECO:0000256" key="6">
    <source>
        <dbReference type="ARBA" id="ARBA00093785"/>
    </source>
</evidence>
<dbReference type="SUPFAM" id="SSF47162">
    <property type="entry name" value="Apolipoprotein"/>
    <property type="match status" value="1"/>
</dbReference>
<keyword evidence="4" id="KW-0143">Chaperone</keyword>
<dbReference type="Pfam" id="PF05400">
    <property type="entry name" value="FliT"/>
    <property type="match status" value="1"/>
</dbReference>
<evidence type="ECO:0000256" key="1">
    <source>
        <dbReference type="ARBA" id="ARBA00004514"/>
    </source>
</evidence>
<dbReference type="GeneID" id="94898733"/>
<evidence type="ECO:0000256" key="7">
    <source>
        <dbReference type="ARBA" id="ARBA00093797"/>
    </source>
</evidence>
<evidence type="ECO:0000256" key="2">
    <source>
        <dbReference type="ARBA" id="ARBA00022490"/>
    </source>
</evidence>
<comment type="caution">
    <text evidence="9">The sequence shown here is derived from an EMBL/GenBank/DDBJ whole genome shotgun (WGS) entry which is preliminary data.</text>
</comment>
<dbReference type="InterPro" id="IPR008622">
    <property type="entry name" value="FliT"/>
</dbReference>
<evidence type="ECO:0000256" key="4">
    <source>
        <dbReference type="ARBA" id="ARBA00023186"/>
    </source>
</evidence>
<keyword evidence="3" id="KW-1005">Bacterial flagellum biogenesis</keyword>
<keyword evidence="2" id="KW-0963">Cytoplasm</keyword>
<evidence type="ECO:0000256" key="8">
    <source>
        <dbReference type="SAM" id="Coils"/>
    </source>
</evidence>
<protein>
    <recommendedName>
        <fullName evidence="7">Flagellar protein FliT</fullName>
    </recommendedName>
</protein>
<dbReference type="PATRIC" id="fig|153151.4.peg.1648"/>